<protein>
    <recommendedName>
        <fullName evidence="3">Nucleotidyltransferase</fullName>
    </recommendedName>
</protein>
<accession>A0ABS1KSS1</accession>
<dbReference type="EMBL" id="JAERRB010000004">
    <property type="protein sequence ID" value="MBL0742272.1"/>
    <property type="molecule type" value="Genomic_DNA"/>
</dbReference>
<sequence length="317" mass="37150">MNVAVSDRLALSAVDEHILRTLLYFDIFQYPLNAHEVCHFLGVAVNQENVVHSRLLTLTEHNYIYRFEEFFGVRSDPAYVHRRVKGNAEAERCMSLAQKQARRIARFPFVRGVLGSGSLSKGYMDEYADLDFFIITAPGRLWIARTLLVLYKRIFLGNSHKYFCVNYFVDERHLEIEEQNLFTATELATALPLQGANEYRRLQESNPWLLQFFPNFTPRSVRDVPDVRVDGLKKWMEAFLNLPVVSRLERHFQKITLNRWKTLYEKDYPDADFAVAFKTKTYASKNHPRNYQRKVMESYADKLKDFGLSPLRCNKAQ</sequence>
<dbReference type="Proteomes" id="UP000613030">
    <property type="component" value="Unassembled WGS sequence"/>
</dbReference>
<evidence type="ECO:0000313" key="1">
    <source>
        <dbReference type="EMBL" id="MBL0742272.1"/>
    </source>
</evidence>
<keyword evidence="2" id="KW-1185">Reference proteome</keyword>
<reference evidence="1 2" key="1">
    <citation type="submission" date="2021-01" db="EMBL/GenBank/DDBJ databases">
        <title>Chryseolinea sp. Jin1 Genome sequencing and assembly.</title>
        <authorList>
            <person name="Kim I."/>
        </authorList>
    </citation>
    <scope>NUCLEOTIDE SEQUENCE [LARGE SCALE GENOMIC DNA]</scope>
    <source>
        <strain evidence="1 2">Jin1</strain>
    </source>
</reference>
<organism evidence="1 2">
    <name type="scientific">Chryseolinea lacunae</name>
    <dbReference type="NCBI Taxonomy" id="2801331"/>
    <lineage>
        <taxon>Bacteria</taxon>
        <taxon>Pseudomonadati</taxon>
        <taxon>Bacteroidota</taxon>
        <taxon>Cytophagia</taxon>
        <taxon>Cytophagales</taxon>
        <taxon>Fulvivirgaceae</taxon>
        <taxon>Chryseolinea</taxon>
    </lineage>
</organism>
<evidence type="ECO:0000313" key="2">
    <source>
        <dbReference type="Proteomes" id="UP000613030"/>
    </source>
</evidence>
<proteinExistence type="predicted"/>
<evidence type="ECO:0008006" key="3">
    <source>
        <dbReference type="Google" id="ProtNLM"/>
    </source>
</evidence>
<dbReference type="RefSeq" id="WP_202010335.1">
    <property type="nucleotide sequence ID" value="NZ_JAERRB010000004.1"/>
</dbReference>
<gene>
    <name evidence="1" type="ORF">JI741_13665</name>
</gene>
<name>A0ABS1KSS1_9BACT</name>
<comment type="caution">
    <text evidence="1">The sequence shown here is derived from an EMBL/GenBank/DDBJ whole genome shotgun (WGS) entry which is preliminary data.</text>
</comment>